<proteinExistence type="predicted"/>
<dbReference type="RefSeq" id="WP_135982830.1">
    <property type="nucleotide sequence ID" value="NZ_JAASQM010000001.1"/>
</dbReference>
<accession>A0A4S1WS39</accession>
<name>A0A4S1WS39_9SPHN</name>
<feature type="chain" id="PRO_5020721367" description="TonB-dependent receptor" evidence="1">
    <location>
        <begin position="24"/>
        <end position="123"/>
    </location>
</feature>
<gene>
    <name evidence="2" type="ORF">E5A74_03415</name>
</gene>
<feature type="signal peptide" evidence="1">
    <location>
        <begin position="1"/>
        <end position="23"/>
    </location>
</feature>
<evidence type="ECO:0008006" key="4">
    <source>
        <dbReference type="Google" id="ProtNLM"/>
    </source>
</evidence>
<evidence type="ECO:0000256" key="1">
    <source>
        <dbReference type="SAM" id="SignalP"/>
    </source>
</evidence>
<dbReference type="EMBL" id="SRXU01000001">
    <property type="protein sequence ID" value="TGX46218.1"/>
    <property type="molecule type" value="Genomic_DNA"/>
</dbReference>
<protein>
    <recommendedName>
        <fullName evidence="4">TonB-dependent receptor</fullName>
    </recommendedName>
</protein>
<reference evidence="2 3" key="1">
    <citation type="submission" date="2019-04" db="EMBL/GenBank/DDBJ databases">
        <title>Sphingomonas psychrotolerans sp. nov., isolated from soil in the Tianshan Mountains, Xinjiang, China.</title>
        <authorList>
            <person name="Luo Y."/>
            <person name="Sheng H."/>
        </authorList>
    </citation>
    <scope>NUCLEOTIDE SEQUENCE [LARGE SCALE GENOMIC DNA]</scope>
    <source>
        <strain evidence="2 3">KIS18-15</strain>
    </source>
</reference>
<evidence type="ECO:0000313" key="3">
    <source>
        <dbReference type="Proteomes" id="UP000309848"/>
    </source>
</evidence>
<organism evidence="2 3">
    <name type="scientific">Sphingomonas naasensis</name>
    <dbReference type="NCBI Taxonomy" id="1344951"/>
    <lineage>
        <taxon>Bacteria</taxon>
        <taxon>Pseudomonadati</taxon>
        <taxon>Pseudomonadota</taxon>
        <taxon>Alphaproteobacteria</taxon>
        <taxon>Sphingomonadales</taxon>
        <taxon>Sphingomonadaceae</taxon>
        <taxon>Sphingomonas</taxon>
    </lineage>
</organism>
<dbReference type="AlphaFoldDB" id="A0A4S1WS39"/>
<dbReference type="OrthoDB" id="7449537at2"/>
<comment type="caution">
    <text evidence="2">The sequence shown here is derived from an EMBL/GenBank/DDBJ whole genome shotgun (WGS) entry which is preliminary data.</text>
</comment>
<sequence length="123" mass="12263">MISLALRAGLAAPALFLSAGALAQQAPASDAATGDAQAAARPESGLLSLEELAQLRGGETIVLNTQVLQGVTSGMLLGDYSAGTISLSDNALSNFNGVGNFVINTGALNTMQAGMTLTVNLGE</sequence>
<keyword evidence="1" id="KW-0732">Signal</keyword>
<dbReference type="Proteomes" id="UP000309848">
    <property type="component" value="Unassembled WGS sequence"/>
</dbReference>
<evidence type="ECO:0000313" key="2">
    <source>
        <dbReference type="EMBL" id="TGX46218.1"/>
    </source>
</evidence>
<keyword evidence="3" id="KW-1185">Reference proteome</keyword>